<reference evidence="1" key="1">
    <citation type="submission" date="2021-03" db="UniProtKB">
        <authorList>
            <consortium name="EnsemblPlants"/>
        </authorList>
    </citation>
    <scope>IDENTIFICATION</scope>
</reference>
<dbReference type="AlphaFoldDB" id="A0A803QPT8"/>
<sequence>MSSEKGEKMCESSLDNNLLLSMKEEMSSIKEEMSLVKEKMSAMERVISSVKIVIGTTQLSVLVIENYVQKRILIEEEIKNNENVMKEQVLEEDDVKVVESNTLVDKDDVKVAESNTLVDEDDVEAAIVDEDGVKAAIVDEDAVKVEKLTSLIGTIQENFQEVDKLFNKSKASRGDISIKTPYKHNKKRKLDRNLYDYNEIEDDSTEE</sequence>
<dbReference type="EMBL" id="UZAU01000784">
    <property type="status" value="NOT_ANNOTATED_CDS"/>
    <property type="molecule type" value="Genomic_DNA"/>
</dbReference>
<evidence type="ECO:0000313" key="2">
    <source>
        <dbReference type="Proteomes" id="UP000596661"/>
    </source>
</evidence>
<accession>A0A803QPT8</accession>
<dbReference type="Gramene" id="evm.model.10.66">
    <property type="protein sequence ID" value="cds.evm.model.10.66"/>
    <property type="gene ID" value="evm.TU.10.66"/>
</dbReference>
<keyword evidence="2" id="KW-1185">Reference proteome</keyword>
<dbReference type="Proteomes" id="UP000596661">
    <property type="component" value="Unassembled WGS sequence"/>
</dbReference>
<dbReference type="EnsemblPlants" id="evm.model.10.66">
    <property type="protein sequence ID" value="cds.evm.model.10.66"/>
    <property type="gene ID" value="evm.TU.10.66"/>
</dbReference>
<protein>
    <submittedName>
        <fullName evidence="1">Uncharacterized protein</fullName>
    </submittedName>
</protein>
<organism evidence="1 2">
    <name type="scientific">Cannabis sativa</name>
    <name type="common">Hemp</name>
    <name type="synonym">Marijuana</name>
    <dbReference type="NCBI Taxonomy" id="3483"/>
    <lineage>
        <taxon>Eukaryota</taxon>
        <taxon>Viridiplantae</taxon>
        <taxon>Streptophyta</taxon>
        <taxon>Embryophyta</taxon>
        <taxon>Tracheophyta</taxon>
        <taxon>Spermatophyta</taxon>
        <taxon>Magnoliopsida</taxon>
        <taxon>eudicotyledons</taxon>
        <taxon>Gunneridae</taxon>
        <taxon>Pentapetalae</taxon>
        <taxon>rosids</taxon>
        <taxon>fabids</taxon>
        <taxon>Rosales</taxon>
        <taxon>Cannabaceae</taxon>
        <taxon>Cannabis</taxon>
    </lineage>
</organism>
<evidence type="ECO:0000313" key="1">
    <source>
        <dbReference type="EnsemblPlants" id="cds.evm.model.10.66"/>
    </source>
</evidence>
<proteinExistence type="predicted"/>
<name>A0A803QPT8_CANSA</name>